<reference evidence="1" key="1">
    <citation type="submission" date="2020-05" db="EMBL/GenBank/DDBJ databases">
        <title>Mycena genomes resolve the evolution of fungal bioluminescence.</title>
        <authorList>
            <person name="Tsai I.J."/>
        </authorList>
    </citation>
    <scope>NUCLEOTIDE SEQUENCE</scope>
    <source>
        <strain evidence="1">160909Yilan</strain>
    </source>
</reference>
<evidence type="ECO:0000313" key="1">
    <source>
        <dbReference type="EMBL" id="KAF7357658.1"/>
    </source>
</evidence>
<organism evidence="1 2">
    <name type="scientific">Mycena sanguinolenta</name>
    <dbReference type="NCBI Taxonomy" id="230812"/>
    <lineage>
        <taxon>Eukaryota</taxon>
        <taxon>Fungi</taxon>
        <taxon>Dikarya</taxon>
        <taxon>Basidiomycota</taxon>
        <taxon>Agaricomycotina</taxon>
        <taxon>Agaricomycetes</taxon>
        <taxon>Agaricomycetidae</taxon>
        <taxon>Agaricales</taxon>
        <taxon>Marasmiineae</taxon>
        <taxon>Mycenaceae</taxon>
        <taxon>Mycena</taxon>
    </lineage>
</organism>
<protein>
    <submittedName>
        <fullName evidence="1">Uncharacterized protein</fullName>
    </submittedName>
</protein>
<accession>A0A8H7D3R1</accession>
<dbReference type="EMBL" id="JACAZH010000010">
    <property type="protein sequence ID" value="KAF7357658.1"/>
    <property type="molecule type" value="Genomic_DNA"/>
</dbReference>
<comment type="caution">
    <text evidence="1">The sequence shown here is derived from an EMBL/GenBank/DDBJ whole genome shotgun (WGS) entry which is preliminary data.</text>
</comment>
<gene>
    <name evidence="1" type="ORF">MSAN_01362400</name>
</gene>
<dbReference type="Proteomes" id="UP000623467">
    <property type="component" value="Unassembled WGS sequence"/>
</dbReference>
<sequence>MDTKPENSSFIAPMRMRSQSWSNILLPAGLRVSSAPDYARVHLLCGDKNPRRWEGISESSELIGGIYSSPALIWMPKQSGLFGFYCWWS</sequence>
<evidence type="ECO:0000313" key="2">
    <source>
        <dbReference type="Proteomes" id="UP000623467"/>
    </source>
</evidence>
<keyword evidence="2" id="KW-1185">Reference proteome</keyword>
<proteinExistence type="predicted"/>
<name>A0A8H7D3R1_9AGAR</name>
<dbReference type="AlphaFoldDB" id="A0A8H7D3R1"/>